<organism evidence="2 3">
    <name type="scientific">Thalictrum thalictroides</name>
    <name type="common">Rue-anemone</name>
    <name type="synonym">Anemone thalictroides</name>
    <dbReference type="NCBI Taxonomy" id="46969"/>
    <lineage>
        <taxon>Eukaryota</taxon>
        <taxon>Viridiplantae</taxon>
        <taxon>Streptophyta</taxon>
        <taxon>Embryophyta</taxon>
        <taxon>Tracheophyta</taxon>
        <taxon>Spermatophyta</taxon>
        <taxon>Magnoliopsida</taxon>
        <taxon>Ranunculales</taxon>
        <taxon>Ranunculaceae</taxon>
        <taxon>Thalictroideae</taxon>
        <taxon>Thalictrum</taxon>
    </lineage>
</organism>
<dbReference type="AlphaFoldDB" id="A0A7J6VM26"/>
<protein>
    <recommendedName>
        <fullName evidence="1">25S rRNA (uridine-N(3))-methyltransferase BMT5-like domain-containing protein</fullName>
    </recommendedName>
</protein>
<dbReference type="OrthoDB" id="273345at2759"/>
<comment type="caution">
    <text evidence="2">The sequence shown here is derived from an EMBL/GenBank/DDBJ whole genome shotgun (WGS) entry which is preliminary data.</text>
</comment>
<dbReference type="GO" id="GO:0070042">
    <property type="term" value="F:rRNA (uridine-N3-)-methyltransferase activity"/>
    <property type="evidence" value="ECO:0007669"/>
    <property type="project" value="InterPro"/>
</dbReference>
<reference evidence="2 3" key="1">
    <citation type="submission" date="2020-06" db="EMBL/GenBank/DDBJ databases">
        <title>Transcriptomic and genomic resources for Thalictrum thalictroides and T. hernandezii: Facilitating candidate gene discovery in an emerging model plant lineage.</title>
        <authorList>
            <person name="Arias T."/>
            <person name="Riano-Pachon D.M."/>
            <person name="Di Stilio V.S."/>
        </authorList>
    </citation>
    <scope>NUCLEOTIDE SEQUENCE [LARGE SCALE GENOMIC DNA]</scope>
    <source>
        <strain evidence="3">cv. WT478/WT964</strain>
        <tissue evidence="2">Leaves</tissue>
    </source>
</reference>
<evidence type="ECO:0000259" key="1">
    <source>
        <dbReference type="Pfam" id="PF10354"/>
    </source>
</evidence>
<dbReference type="InterPro" id="IPR029063">
    <property type="entry name" value="SAM-dependent_MTases_sf"/>
</dbReference>
<dbReference type="Gene3D" id="3.40.50.150">
    <property type="entry name" value="Vaccinia Virus protein VP39"/>
    <property type="match status" value="1"/>
</dbReference>
<sequence>MQEEKRIKHYSNFHKILLVGEGDFSFSTCLARAFGSATNMVATSLDNRAMVIVKHPTAKANLETLENLQCTIFHEVDAHTMSTHPLLKTMKFDRIVFNFPHAGFYYRGEHNQLQIQLHQEVLRGFFRNARNMLTINGEIHVTHKTAYPFSKWEVEKLGEEAGLYLVEKVKFTKYDYPGYENKKGDGLNSDGTFPVGECSTFKFAYLRLSALSIFA</sequence>
<dbReference type="PANTHER" id="PTHR11538">
    <property type="entry name" value="PHENYLALANYL-TRNA SYNTHETASE"/>
    <property type="match status" value="1"/>
</dbReference>
<dbReference type="PANTHER" id="PTHR11538:SF89">
    <property type="entry name" value="PROTEIN, PUTATIVE (DUF2431)-RELATED"/>
    <property type="match status" value="1"/>
</dbReference>
<evidence type="ECO:0000313" key="2">
    <source>
        <dbReference type="EMBL" id="KAF5185807.1"/>
    </source>
</evidence>
<dbReference type="InterPro" id="IPR019446">
    <property type="entry name" value="BMT5-like"/>
</dbReference>
<dbReference type="SUPFAM" id="SSF53335">
    <property type="entry name" value="S-adenosyl-L-methionine-dependent methyltransferases"/>
    <property type="match status" value="1"/>
</dbReference>
<keyword evidence="3" id="KW-1185">Reference proteome</keyword>
<dbReference type="Pfam" id="PF10354">
    <property type="entry name" value="BMT5-like"/>
    <property type="match status" value="1"/>
</dbReference>
<gene>
    <name evidence="2" type="ORF">FRX31_024606</name>
</gene>
<accession>A0A7J6VM26</accession>
<dbReference type="FunFam" id="3.40.50.150:FF:000440">
    <property type="entry name" value="Os09g0479300 protein"/>
    <property type="match status" value="1"/>
</dbReference>
<proteinExistence type="predicted"/>
<dbReference type="Proteomes" id="UP000554482">
    <property type="component" value="Unassembled WGS sequence"/>
</dbReference>
<feature type="domain" description="25S rRNA (uridine-N(3))-methyltransferase BMT5-like" evidence="1">
    <location>
        <begin position="17"/>
        <end position="183"/>
    </location>
</feature>
<evidence type="ECO:0000313" key="3">
    <source>
        <dbReference type="Proteomes" id="UP000554482"/>
    </source>
</evidence>
<dbReference type="EMBL" id="JABWDY010030170">
    <property type="protein sequence ID" value="KAF5185807.1"/>
    <property type="molecule type" value="Genomic_DNA"/>
</dbReference>
<dbReference type="GO" id="GO:0070475">
    <property type="term" value="P:rRNA base methylation"/>
    <property type="evidence" value="ECO:0007669"/>
    <property type="project" value="InterPro"/>
</dbReference>
<dbReference type="GO" id="GO:0005737">
    <property type="term" value="C:cytoplasm"/>
    <property type="evidence" value="ECO:0007669"/>
    <property type="project" value="TreeGrafter"/>
</dbReference>
<name>A0A7J6VM26_THATH</name>